<keyword evidence="2" id="KW-1185">Reference proteome</keyword>
<comment type="caution">
    <text evidence="1">The sequence shown here is derived from an EMBL/GenBank/DDBJ whole genome shotgun (WGS) entry which is preliminary data.</text>
</comment>
<proteinExistence type="predicted"/>
<dbReference type="Proteomes" id="UP000308730">
    <property type="component" value="Unassembled WGS sequence"/>
</dbReference>
<dbReference type="OrthoDB" id="2322499at2759"/>
<dbReference type="EMBL" id="SGPM01000002">
    <property type="protein sequence ID" value="THH33918.1"/>
    <property type="molecule type" value="Genomic_DNA"/>
</dbReference>
<protein>
    <submittedName>
        <fullName evidence="1">Uncharacterized protein</fullName>
    </submittedName>
</protein>
<evidence type="ECO:0000313" key="2">
    <source>
        <dbReference type="Proteomes" id="UP000308730"/>
    </source>
</evidence>
<gene>
    <name evidence="1" type="ORF">EUX98_g341</name>
</gene>
<sequence>MSEPAYANLMFSSNCHQCLTTNIQNIIIPFSIRYCNNCKKAQCVESYLLGGRGGYDGGLTDDMFCTVPGERRRLLYHKPEVEGVWEKWLALPNDEAAREEFKEVQRERVHKIRQCSEQIAQYVAGRRASREAELKAVKDQKLDMVIERLIGLGWGPELDEMKQGNYWQLKQHASVRQLKRVSDKTWPEVENPLIELMKASRKTRLINVRKSQFKARLNHLISVLREHLSALRTTFSDYDPDFVDYAMMPKIRQLAEAPSSTDVTREDFAALKDQLDKITRDWKTNVVLRLSCIYTPDSFLTQNLSAFDAACFFDCSQCGQKAMQYPAVTAHECLRYRYYRGFDINDAAYLYLDTVFGMAGSRNWTCNNLVASPTCRIARDIIEICEENPDEIDETDMSDSPARVCCKTCSRDGVRIIMDWRGAIEHRRLLHSAIDQNEAQWEKVSDAQASKASELAEAVHADTALLSKLPWSCARCTIHRTATRASLSSVLEHVRLAHQIPAPSVDTGDAYLSGDARPLIAPPVVLVSHKMQRTELTCAEKKYCKDGGACRWDFDNDVCA</sequence>
<name>A0A4S4N7C6_9APHY</name>
<evidence type="ECO:0000313" key="1">
    <source>
        <dbReference type="EMBL" id="THH33918.1"/>
    </source>
</evidence>
<reference evidence="1 2" key="1">
    <citation type="submission" date="2019-02" db="EMBL/GenBank/DDBJ databases">
        <title>Genome sequencing of the rare red list fungi Antrodiella citrinella (Flaviporus citrinellus).</title>
        <authorList>
            <person name="Buettner E."/>
            <person name="Kellner H."/>
        </authorList>
    </citation>
    <scope>NUCLEOTIDE SEQUENCE [LARGE SCALE GENOMIC DNA]</scope>
    <source>
        <strain evidence="1 2">DSM 108506</strain>
    </source>
</reference>
<accession>A0A4S4N7C6</accession>
<dbReference type="AlphaFoldDB" id="A0A4S4N7C6"/>
<organism evidence="1 2">
    <name type="scientific">Antrodiella citrinella</name>
    <dbReference type="NCBI Taxonomy" id="2447956"/>
    <lineage>
        <taxon>Eukaryota</taxon>
        <taxon>Fungi</taxon>
        <taxon>Dikarya</taxon>
        <taxon>Basidiomycota</taxon>
        <taxon>Agaricomycotina</taxon>
        <taxon>Agaricomycetes</taxon>
        <taxon>Polyporales</taxon>
        <taxon>Steccherinaceae</taxon>
        <taxon>Antrodiella</taxon>
    </lineage>
</organism>